<dbReference type="Proteomes" id="UP001164929">
    <property type="component" value="Chromosome 2"/>
</dbReference>
<organism evidence="2 3">
    <name type="scientific">Populus alba x Populus x berolinensis</name>
    <dbReference type="NCBI Taxonomy" id="444605"/>
    <lineage>
        <taxon>Eukaryota</taxon>
        <taxon>Viridiplantae</taxon>
        <taxon>Streptophyta</taxon>
        <taxon>Embryophyta</taxon>
        <taxon>Tracheophyta</taxon>
        <taxon>Spermatophyta</taxon>
        <taxon>Magnoliopsida</taxon>
        <taxon>eudicotyledons</taxon>
        <taxon>Gunneridae</taxon>
        <taxon>Pentapetalae</taxon>
        <taxon>rosids</taxon>
        <taxon>fabids</taxon>
        <taxon>Malpighiales</taxon>
        <taxon>Salicaceae</taxon>
        <taxon>Saliceae</taxon>
        <taxon>Populus</taxon>
    </lineage>
</organism>
<dbReference type="PANTHER" id="PTHR33874">
    <property type="entry name" value="RING FINGER PROTEIN"/>
    <property type="match status" value="1"/>
</dbReference>
<accession>A0AAD6RB28</accession>
<comment type="caution">
    <text evidence="2">The sequence shown here is derived from an EMBL/GenBank/DDBJ whole genome shotgun (WGS) entry which is preliminary data.</text>
</comment>
<gene>
    <name evidence="2" type="ORF">NC653_004926</name>
</gene>
<keyword evidence="3" id="KW-1185">Reference proteome</keyword>
<dbReference type="AlphaFoldDB" id="A0AAD6RB28"/>
<sequence>MASLSTWCRYIAHKFEYSLSLSYKSYKGGIINNKEVYDTVWKNLFQGKLTFLHWNKGREMAPTIGDQGGTLLVRKLPTADPMVLRDNRSVNLFLKKEKKAADSLRNLVFYSMELEVSSPISSSAVDLEERNKQTDKDQVRVRRKTLVVVLEQCQRALELLNNTDSVEDDEEGDTSGAESRDVESSPSRDCSSTSFGDREADELCDLLKSRVECPEFLEKLELECAQLPGSQNIEDGSSWDMVSGDDLWEGENDGSDQEDYVLVQQEDIVEGIACFMAAYLLSLKQTKTQPFAPPVVSVTQLLNEFSRLAVRIYLGVLVLTKMDILSVILTWVLSSCRTWPLHNSRKPLARHSQSKRKKESFGRPGMEAKSFIMQPLGEQLPLGYIKTLCSSGLPLKPSGLPVMLCPSFSEVLVTCWDPPLYLCVCCDCRLVFQLYAILFKLQIN</sequence>
<protein>
    <submittedName>
        <fullName evidence="2">Uncharacterized protein</fullName>
    </submittedName>
</protein>
<dbReference type="EMBL" id="JAQIZT010000002">
    <property type="protein sequence ID" value="KAJ7005456.1"/>
    <property type="molecule type" value="Genomic_DNA"/>
</dbReference>
<proteinExistence type="predicted"/>
<evidence type="ECO:0000313" key="3">
    <source>
        <dbReference type="Proteomes" id="UP001164929"/>
    </source>
</evidence>
<name>A0AAD6RB28_9ROSI</name>
<dbReference type="PANTHER" id="PTHR33874:SF1">
    <property type="entry name" value="RING FINGER PROTEIN"/>
    <property type="match status" value="1"/>
</dbReference>
<feature type="region of interest" description="Disordered" evidence="1">
    <location>
        <begin position="161"/>
        <end position="196"/>
    </location>
</feature>
<evidence type="ECO:0000313" key="2">
    <source>
        <dbReference type="EMBL" id="KAJ7005456.1"/>
    </source>
</evidence>
<feature type="compositionally biased region" description="Polar residues" evidence="1">
    <location>
        <begin position="184"/>
        <end position="195"/>
    </location>
</feature>
<reference evidence="2" key="1">
    <citation type="journal article" date="2023" name="Mol. Ecol. Resour.">
        <title>Chromosome-level genome assembly of a triploid poplar Populus alba 'Berolinensis'.</title>
        <authorList>
            <person name="Chen S."/>
            <person name="Yu Y."/>
            <person name="Wang X."/>
            <person name="Wang S."/>
            <person name="Zhang T."/>
            <person name="Zhou Y."/>
            <person name="He R."/>
            <person name="Meng N."/>
            <person name="Wang Y."/>
            <person name="Liu W."/>
            <person name="Liu Z."/>
            <person name="Liu J."/>
            <person name="Guo Q."/>
            <person name="Huang H."/>
            <person name="Sederoff R.R."/>
            <person name="Wang G."/>
            <person name="Qu G."/>
            <person name="Chen S."/>
        </authorList>
    </citation>
    <scope>NUCLEOTIDE SEQUENCE</scope>
    <source>
        <strain evidence="2">SC-2020</strain>
    </source>
</reference>
<evidence type="ECO:0000256" key="1">
    <source>
        <dbReference type="SAM" id="MobiDB-lite"/>
    </source>
</evidence>